<keyword evidence="3" id="KW-1185">Reference proteome</keyword>
<feature type="compositionally biased region" description="Polar residues" evidence="1">
    <location>
        <begin position="58"/>
        <end position="75"/>
    </location>
</feature>
<dbReference type="VEuPathDB" id="FungiDB:VP01_169g1"/>
<organism evidence="2 3">
    <name type="scientific">Puccinia sorghi</name>
    <dbReference type="NCBI Taxonomy" id="27349"/>
    <lineage>
        <taxon>Eukaryota</taxon>
        <taxon>Fungi</taxon>
        <taxon>Dikarya</taxon>
        <taxon>Basidiomycota</taxon>
        <taxon>Pucciniomycotina</taxon>
        <taxon>Pucciniomycetes</taxon>
        <taxon>Pucciniales</taxon>
        <taxon>Pucciniaceae</taxon>
        <taxon>Puccinia</taxon>
    </lineage>
</organism>
<name>A0A0L6VGA1_9BASI</name>
<evidence type="ECO:0000313" key="2">
    <source>
        <dbReference type="EMBL" id="KNZ59582.1"/>
    </source>
</evidence>
<proteinExistence type="predicted"/>
<dbReference type="Proteomes" id="UP000037035">
    <property type="component" value="Unassembled WGS sequence"/>
</dbReference>
<feature type="compositionally biased region" description="Polar residues" evidence="1">
    <location>
        <begin position="100"/>
        <end position="112"/>
    </location>
</feature>
<gene>
    <name evidence="2" type="ORF">VP01_169g1</name>
</gene>
<comment type="caution">
    <text evidence="2">The sequence shown here is derived from an EMBL/GenBank/DDBJ whole genome shotgun (WGS) entry which is preliminary data.</text>
</comment>
<dbReference type="EMBL" id="LAVV01006503">
    <property type="protein sequence ID" value="KNZ59582.1"/>
    <property type="molecule type" value="Genomic_DNA"/>
</dbReference>
<evidence type="ECO:0000256" key="1">
    <source>
        <dbReference type="SAM" id="MobiDB-lite"/>
    </source>
</evidence>
<evidence type="ECO:0000313" key="3">
    <source>
        <dbReference type="Proteomes" id="UP000037035"/>
    </source>
</evidence>
<protein>
    <submittedName>
        <fullName evidence="2">Uncharacterized protein</fullName>
    </submittedName>
</protein>
<reference evidence="2 3" key="1">
    <citation type="submission" date="2015-08" db="EMBL/GenBank/DDBJ databases">
        <title>Next Generation Sequencing and Analysis of the Genome of Puccinia sorghi L Schw, the Causal Agent of Maize Common Rust.</title>
        <authorList>
            <person name="Rochi L."/>
            <person name="Burguener G."/>
            <person name="Darino M."/>
            <person name="Turjanski A."/>
            <person name="Kreff E."/>
            <person name="Dieguez M.J."/>
            <person name="Sacco F."/>
        </authorList>
    </citation>
    <scope>NUCLEOTIDE SEQUENCE [LARGE SCALE GENOMIC DNA]</scope>
    <source>
        <strain evidence="2 3">RO10H11247</strain>
    </source>
</reference>
<accession>A0A0L6VGA1</accession>
<sequence>MPFACGNSKRKVGGTWAAPRRTNKGTLTLPRSTTPRRSNSSLDCADHTSDVAPELGRSAQSIIDSLPPSTSQPANGCTPPPNTSDSANPQHELKGAHPSPESQITKADTYNPQIPDPATPVPDLLESLAEPQHNLLPNGTTAIQPRLDHLLSQAQPTRSALVASSSSVPAQIRSQRYAPSGNDLPFIFNAPLPRSSSKRKCEPEDPVIRRRDRLNEFPKSFTHDRLKKLLKQVGITPLAKARQTTLAKLYSRHLIKSNVSTTAKQPILSFSLHHPYLIYKAQGN</sequence>
<dbReference type="AlphaFoldDB" id="A0A0L6VGA1"/>
<feature type="compositionally biased region" description="Low complexity" evidence="1">
    <location>
        <begin position="26"/>
        <end position="42"/>
    </location>
</feature>
<feature type="region of interest" description="Disordered" evidence="1">
    <location>
        <begin position="1"/>
        <end position="124"/>
    </location>
</feature>